<dbReference type="PRINTS" id="PR00081">
    <property type="entry name" value="GDHRDH"/>
</dbReference>
<proteinExistence type="inferred from homology"/>
<evidence type="ECO:0000313" key="4">
    <source>
        <dbReference type="EMBL" id="MFC3106576.1"/>
    </source>
</evidence>
<dbReference type="InterPro" id="IPR002347">
    <property type="entry name" value="SDR_fam"/>
</dbReference>
<protein>
    <submittedName>
        <fullName evidence="4">SDR family NAD(P)-dependent oxidoreductase</fullName>
        <ecNumber evidence="4">1.1.1.-</ecNumber>
    </submittedName>
</protein>
<dbReference type="InterPro" id="IPR057326">
    <property type="entry name" value="KR_dom"/>
</dbReference>
<organism evidence="4 5">
    <name type="scientific">Undibacterium arcticum</name>
    <dbReference type="NCBI Taxonomy" id="1762892"/>
    <lineage>
        <taxon>Bacteria</taxon>
        <taxon>Pseudomonadati</taxon>
        <taxon>Pseudomonadota</taxon>
        <taxon>Betaproteobacteria</taxon>
        <taxon>Burkholderiales</taxon>
        <taxon>Oxalobacteraceae</taxon>
        <taxon>Undibacterium</taxon>
    </lineage>
</organism>
<comment type="caution">
    <text evidence="4">The sequence shown here is derived from an EMBL/GenBank/DDBJ whole genome shotgun (WGS) entry which is preliminary data.</text>
</comment>
<dbReference type="Pfam" id="PF13561">
    <property type="entry name" value="adh_short_C2"/>
    <property type="match status" value="1"/>
</dbReference>
<keyword evidence="2 4" id="KW-0560">Oxidoreductase</keyword>
<evidence type="ECO:0000313" key="5">
    <source>
        <dbReference type="Proteomes" id="UP001595530"/>
    </source>
</evidence>
<reference evidence="5" key="1">
    <citation type="journal article" date="2019" name="Int. J. Syst. Evol. Microbiol.">
        <title>The Global Catalogue of Microorganisms (GCM) 10K type strain sequencing project: providing services to taxonomists for standard genome sequencing and annotation.</title>
        <authorList>
            <consortium name="The Broad Institute Genomics Platform"/>
            <consortium name="The Broad Institute Genome Sequencing Center for Infectious Disease"/>
            <person name="Wu L."/>
            <person name="Ma J."/>
        </authorList>
    </citation>
    <scope>NUCLEOTIDE SEQUENCE [LARGE SCALE GENOMIC DNA]</scope>
    <source>
        <strain evidence="5">KCTC 42986</strain>
    </source>
</reference>
<dbReference type="Proteomes" id="UP001595530">
    <property type="component" value="Unassembled WGS sequence"/>
</dbReference>
<evidence type="ECO:0000259" key="3">
    <source>
        <dbReference type="SMART" id="SM00822"/>
    </source>
</evidence>
<gene>
    <name evidence="4" type="ORF">ACFOFO_01140</name>
</gene>
<dbReference type="InterPro" id="IPR020904">
    <property type="entry name" value="Sc_DH/Rdtase_CS"/>
</dbReference>
<evidence type="ECO:0000256" key="2">
    <source>
        <dbReference type="ARBA" id="ARBA00023002"/>
    </source>
</evidence>
<name>A0ABV7EYR3_9BURK</name>
<dbReference type="RefSeq" id="WP_390325109.1">
    <property type="nucleotide sequence ID" value="NZ_JBHRTP010000003.1"/>
</dbReference>
<dbReference type="EC" id="1.1.1.-" evidence="4"/>
<accession>A0ABV7EYR3</accession>
<dbReference type="PANTHER" id="PTHR43639:SF1">
    <property type="entry name" value="SHORT-CHAIN DEHYDROGENASE_REDUCTASE FAMILY PROTEIN"/>
    <property type="match status" value="1"/>
</dbReference>
<dbReference type="SUPFAM" id="SSF51735">
    <property type="entry name" value="NAD(P)-binding Rossmann-fold domains"/>
    <property type="match status" value="1"/>
</dbReference>
<dbReference type="SMART" id="SM00822">
    <property type="entry name" value="PKS_KR"/>
    <property type="match status" value="1"/>
</dbReference>
<dbReference type="PANTHER" id="PTHR43639">
    <property type="entry name" value="OXIDOREDUCTASE, SHORT-CHAIN DEHYDROGENASE/REDUCTASE FAMILY (AFU_ORTHOLOGUE AFUA_5G02870)"/>
    <property type="match status" value="1"/>
</dbReference>
<dbReference type="PROSITE" id="PS00061">
    <property type="entry name" value="ADH_SHORT"/>
    <property type="match status" value="1"/>
</dbReference>
<dbReference type="GO" id="GO:0016491">
    <property type="term" value="F:oxidoreductase activity"/>
    <property type="evidence" value="ECO:0007669"/>
    <property type="project" value="UniProtKB-KW"/>
</dbReference>
<dbReference type="InterPro" id="IPR036291">
    <property type="entry name" value="NAD(P)-bd_dom_sf"/>
</dbReference>
<dbReference type="CDD" id="cd05233">
    <property type="entry name" value="SDR_c"/>
    <property type="match status" value="1"/>
</dbReference>
<dbReference type="EMBL" id="JBHRTP010000003">
    <property type="protein sequence ID" value="MFC3106576.1"/>
    <property type="molecule type" value="Genomic_DNA"/>
</dbReference>
<dbReference type="Gene3D" id="3.40.50.720">
    <property type="entry name" value="NAD(P)-binding Rossmann-like Domain"/>
    <property type="match status" value="1"/>
</dbReference>
<feature type="domain" description="Ketoreductase" evidence="3">
    <location>
        <begin position="10"/>
        <end position="191"/>
    </location>
</feature>
<evidence type="ECO:0000256" key="1">
    <source>
        <dbReference type="ARBA" id="ARBA00006484"/>
    </source>
</evidence>
<sequence>MSTTRILEGRTALITGGAGGIGSASARSLLRDGAAVLLMGRRREALEHARQLLCADIPGARVEYHVGDAGKADDMQAALQQAWALQDRLDIVVPTVGGGAFRPLLMHDAQTFCAELELNILTAFLAVRHAAPLMAARGGGSIVCISSNAARMNFRWLSSYCTGKAGLEAFVRAAAEELAPAGIRVNAVRPGLTRSEATGPMFDNPALLDKFFEQMPLGRLGEPEDIASAVRYLAGPESGWVTGQSFAVDGGSELRKNPVLDDTVAYLYGEQALRSVLAGSAPAES</sequence>
<comment type="similarity">
    <text evidence="1">Belongs to the short-chain dehydrogenases/reductases (SDR) family.</text>
</comment>
<keyword evidence="5" id="KW-1185">Reference proteome</keyword>